<reference evidence="6" key="1">
    <citation type="submission" date="2022-11" db="EMBL/GenBank/DDBJ databases">
        <title>Centuries of genome instability and evolution in soft-shell clam transmissible cancer (bioRxiv).</title>
        <authorList>
            <person name="Hart S.F.M."/>
            <person name="Yonemitsu M.A."/>
            <person name="Giersch R.M."/>
            <person name="Beal B.F."/>
            <person name="Arriagada G."/>
            <person name="Davis B.W."/>
            <person name="Ostrander E.A."/>
            <person name="Goff S.P."/>
            <person name="Metzger M.J."/>
        </authorList>
    </citation>
    <scope>NUCLEOTIDE SEQUENCE</scope>
    <source>
        <strain evidence="6">MELC-2E11</strain>
        <tissue evidence="6">Siphon/mantle</tissue>
    </source>
</reference>
<dbReference type="Proteomes" id="UP001164746">
    <property type="component" value="Chromosome 8"/>
</dbReference>
<name>A0ABY7ER92_MYAAR</name>
<evidence type="ECO:0000256" key="2">
    <source>
        <dbReference type="ARBA" id="ARBA00022801"/>
    </source>
</evidence>
<evidence type="ECO:0000313" key="6">
    <source>
        <dbReference type="EMBL" id="WAR12468.1"/>
    </source>
</evidence>
<feature type="domain" description="Peptidase S8/S53" evidence="5">
    <location>
        <begin position="156"/>
        <end position="235"/>
    </location>
</feature>
<dbReference type="PANTHER" id="PTHR42884:SF14">
    <property type="entry name" value="NEUROENDOCRINE CONVERTASE 1"/>
    <property type="match status" value="1"/>
</dbReference>
<gene>
    <name evidence="6" type="ORF">MAR_026648</name>
</gene>
<evidence type="ECO:0000256" key="1">
    <source>
        <dbReference type="ARBA" id="ARBA00022670"/>
    </source>
</evidence>
<evidence type="ECO:0000256" key="4">
    <source>
        <dbReference type="PROSITE-ProRule" id="PRU01240"/>
    </source>
</evidence>
<keyword evidence="7" id="KW-1185">Reference proteome</keyword>
<comment type="caution">
    <text evidence="4">Lacks conserved residue(s) required for the propagation of feature annotation.</text>
</comment>
<organism evidence="6 7">
    <name type="scientific">Mya arenaria</name>
    <name type="common">Soft-shell clam</name>
    <dbReference type="NCBI Taxonomy" id="6604"/>
    <lineage>
        <taxon>Eukaryota</taxon>
        <taxon>Metazoa</taxon>
        <taxon>Spiralia</taxon>
        <taxon>Lophotrochozoa</taxon>
        <taxon>Mollusca</taxon>
        <taxon>Bivalvia</taxon>
        <taxon>Autobranchia</taxon>
        <taxon>Heteroconchia</taxon>
        <taxon>Euheterodonta</taxon>
        <taxon>Imparidentia</taxon>
        <taxon>Neoheterodontei</taxon>
        <taxon>Myida</taxon>
        <taxon>Myoidea</taxon>
        <taxon>Myidae</taxon>
        <taxon>Mya</taxon>
    </lineage>
</organism>
<dbReference type="PROSITE" id="PS51892">
    <property type="entry name" value="SUBTILASE"/>
    <property type="match status" value="1"/>
</dbReference>
<keyword evidence="1" id="KW-0645">Protease</keyword>
<dbReference type="PANTHER" id="PTHR42884">
    <property type="entry name" value="PROPROTEIN CONVERTASE SUBTILISIN/KEXIN-RELATED"/>
    <property type="match status" value="1"/>
</dbReference>
<keyword evidence="2" id="KW-0378">Hydrolase</keyword>
<accession>A0ABY7ER92</accession>
<proteinExistence type="inferred from homology"/>
<sequence length="246" mass="27482">MKGILFTCIIHFYSCVANRNYLNQYEILIKQGYFYDVKSQLEGYGFTYFQQIAGVSIFEGNDEYNVRSSKENVAELKQILTDKVLDITQAFYIDPDLPSVLGQFYETEGAEDSEEMGGRLFGDSVDGYDRNMFLTCSPYYDSGHGIDAVWKNFDGYNVTVAVVDIGVSVNHDELRTQIRIAHNFETNDEDVEPEDYGIQYGLLTNHGNSAASVIGAVKDNTLCSAGVAYNASIAGKLTLNCQTFQN</sequence>
<dbReference type="InterPro" id="IPR000209">
    <property type="entry name" value="Peptidase_S8/S53_dom"/>
</dbReference>
<comment type="similarity">
    <text evidence="4">Belongs to the peptidase S8 family.</text>
</comment>
<dbReference type="InterPro" id="IPR036852">
    <property type="entry name" value="Peptidase_S8/S53_dom_sf"/>
</dbReference>
<evidence type="ECO:0000313" key="7">
    <source>
        <dbReference type="Proteomes" id="UP001164746"/>
    </source>
</evidence>
<evidence type="ECO:0000259" key="5">
    <source>
        <dbReference type="Pfam" id="PF00082"/>
    </source>
</evidence>
<dbReference type="Pfam" id="PF00082">
    <property type="entry name" value="Peptidase_S8"/>
    <property type="match status" value="1"/>
</dbReference>
<keyword evidence="3" id="KW-0720">Serine protease</keyword>
<dbReference type="SUPFAM" id="SSF52743">
    <property type="entry name" value="Subtilisin-like"/>
    <property type="match status" value="1"/>
</dbReference>
<protein>
    <submittedName>
        <fullName evidence="6">FURIN-like protein</fullName>
    </submittedName>
</protein>
<dbReference type="Gene3D" id="3.40.50.200">
    <property type="entry name" value="Peptidase S8/S53 domain"/>
    <property type="match status" value="1"/>
</dbReference>
<dbReference type="EMBL" id="CP111019">
    <property type="protein sequence ID" value="WAR12468.1"/>
    <property type="molecule type" value="Genomic_DNA"/>
</dbReference>
<evidence type="ECO:0000256" key="3">
    <source>
        <dbReference type="ARBA" id="ARBA00022825"/>
    </source>
</evidence>